<dbReference type="EMBL" id="OA884959">
    <property type="protein sequence ID" value="CAD7281502.1"/>
    <property type="molecule type" value="Genomic_DNA"/>
</dbReference>
<evidence type="ECO:0000313" key="1">
    <source>
        <dbReference type="EMBL" id="CAD7281502.1"/>
    </source>
</evidence>
<proteinExistence type="predicted"/>
<sequence>MTVPCDIVDAFVMKYLCSMGSYEAAEMVWEVLPLTARKKKLPEGLRQFCLLDIVTQFIRINDLRLALRDFRHNKLPSPDFSRLWLLSQICVLLTFGQTKMH</sequence>
<organism evidence="1">
    <name type="scientific">Notodromas monacha</name>
    <dbReference type="NCBI Taxonomy" id="399045"/>
    <lineage>
        <taxon>Eukaryota</taxon>
        <taxon>Metazoa</taxon>
        <taxon>Ecdysozoa</taxon>
        <taxon>Arthropoda</taxon>
        <taxon>Crustacea</taxon>
        <taxon>Oligostraca</taxon>
        <taxon>Ostracoda</taxon>
        <taxon>Podocopa</taxon>
        <taxon>Podocopida</taxon>
        <taxon>Cypridocopina</taxon>
        <taxon>Cypridoidea</taxon>
        <taxon>Cyprididae</taxon>
        <taxon>Notodromas</taxon>
    </lineage>
</organism>
<dbReference type="EMBL" id="CAJPEX010002922">
    <property type="protein sequence ID" value="CAG0921654.1"/>
    <property type="molecule type" value="Genomic_DNA"/>
</dbReference>
<reference evidence="1" key="1">
    <citation type="submission" date="2020-11" db="EMBL/GenBank/DDBJ databases">
        <authorList>
            <person name="Tran Van P."/>
        </authorList>
    </citation>
    <scope>NUCLEOTIDE SEQUENCE</scope>
</reference>
<evidence type="ECO:0000313" key="2">
    <source>
        <dbReference type="Proteomes" id="UP000678499"/>
    </source>
</evidence>
<gene>
    <name evidence="1" type="ORF">NMOB1V02_LOCUS9146</name>
</gene>
<dbReference type="AlphaFoldDB" id="A0A7R9BTV7"/>
<keyword evidence="2" id="KW-1185">Reference proteome</keyword>
<protein>
    <submittedName>
        <fullName evidence="1">Uncharacterized protein</fullName>
    </submittedName>
</protein>
<accession>A0A7R9BTV7</accession>
<dbReference type="Proteomes" id="UP000678499">
    <property type="component" value="Unassembled WGS sequence"/>
</dbReference>
<name>A0A7R9BTV7_9CRUS</name>